<dbReference type="PROSITE" id="PS51202">
    <property type="entry name" value="RCK_C"/>
    <property type="match status" value="1"/>
</dbReference>
<proteinExistence type="predicted"/>
<feature type="domain" description="RCK C-terminal" evidence="1">
    <location>
        <begin position="75"/>
        <end position="159"/>
    </location>
</feature>
<dbReference type="GO" id="GO:0006813">
    <property type="term" value="P:potassium ion transport"/>
    <property type="evidence" value="ECO:0007669"/>
    <property type="project" value="InterPro"/>
</dbReference>
<dbReference type="GO" id="GO:0008324">
    <property type="term" value="F:monoatomic cation transmembrane transporter activity"/>
    <property type="evidence" value="ECO:0007669"/>
    <property type="project" value="InterPro"/>
</dbReference>
<dbReference type="InterPro" id="IPR058776">
    <property type="entry name" value="KhtT-like_N"/>
</dbReference>
<dbReference type="InterPro" id="IPR050144">
    <property type="entry name" value="AAE_transporter"/>
</dbReference>
<dbReference type="Pfam" id="PF02080">
    <property type="entry name" value="TrkA_C"/>
    <property type="match status" value="1"/>
</dbReference>
<evidence type="ECO:0000259" key="1">
    <source>
        <dbReference type="PROSITE" id="PS51202"/>
    </source>
</evidence>
<dbReference type="InterPro" id="IPR006037">
    <property type="entry name" value="RCK_C"/>
</dbReference>
<sequence length="160" mass="16682">MDVEETPLPGIGIRKEITVATGRRVGVVIHRDGRSELIVSRLDDPDASLVSVPLTVEEAAGLGSLLGGAQLVAQLTAEHRDIPGVRTEQALIEPTSPFSGRTLGDTQLRTRTGASIVAILRSGEVLPSPTPDFGIRTGDVLVIVGTADGLAAAAEILHPR</sequence>
<organism evidence="2 3">
    <name type="scientific">Glaciihabitans tibetensis</name>
    <dbReference type="NCBI Taxonomy" id="1266600"/>
    <lineage>
        <taxon>Bacteria</taxon>
        <taxon>Bacillati</taxon>
        <taxon>Actinomycetota</taxon>
        <taxon>Actinomycetes</taxon>
        <taxon>Micrococcales</taxon>
        <taxon>Microbacteriaceae</taxon>
        <taxon>Glaciihabitans</taxon>
    </lineage>
</organism>
<dbReference type="Pfam" id="PF25991">
    <property type="entry name" value="KhtT_N"/>
    <property type="match status" value="1"/>
</dbReference>
<name>A0A2T0V6V1_9MICO</name>
<dbReference type="PANTHER" id="PTHR30445">
    <property type="entry name" value="K(+)_H(+) ANTIPORTER SUBUNIT KHTT"/>
    <property type="match status" value="1"/>
</dbReference>
<accession>A0A2T0V6V1</accession>
<evidence type="ECO:0000313" key="3">
    <source>
        <dbReference type="Proteomes" id="UP000237983"/>
    </source>
</evidence>
<dbReference type="OrthoDB" id="5242677at2"/>
<dbReference type="InterPro" id="IPR036721">
    <property type="entry name" value="RCK_C_sf"/>
</dbReference>
<dbReference type="InterPro" id="IPR026278">
    <property type="entry name" value="KhtT"/>
</dbReference>
<reference evidence="2 3" key="1">
    <citation type="submission" date="2018-03" db="EMBL/GenBank/DDBJ databases">
        <title>Genomic Encyclopedia of Type Strains, Phase III (KMG-III): the genomes of soil and plant-associated and newly described type strains.</title>
        <authorList>
            <person name="Whitman W."/>
        </authorList>
    </citation>
    <scope>NUCLEOTIDE SEQUENCE [LARGE SCALE GENOMIC DNA]</scope>
    <source>
        <strain evidence="2 3">CGMCC 1.12484</strain>
    </source>
</reference>
<dbReference type="AlphaFoldDB" id="A0A2T0V6V1"/>
<dbReference type="EMBL" id="PVTL01000009">
    <property type="protein sequence ID" value="PRY65922.1"/>
    <property type="molecule type" value="Genomic_DNA"/>
</dbReference>
<dbReference type="SUPFAM" id="SSF116726">
    <property type="entry name" value="TrkA C-terminal domain-like"/>
    <property type="match status" value="1"/>
</dbReference>
<keyword evidence="3" id="KW-1185">Reference proteome</keyword>
<protein>
    <submittedName>
        <fullName evidence="2">Potassium/proton antiporter regulatory subunit (CPA2 family)</fullName>
    </submittedName>
</protein>
<dbReference type="Proteomes" id="UP000237983">
    <property type="component" value="Unassembled WGS sequence"/>
</dbReference>
<evidence type="ECO:0000313" key="2">
    <source>
        <dbReference type="EMBL" id="PRY65922.1"/>
    </source>
</evidence>
<gene>
    <name evidence="2" type="ORF">B0I08_10970</name>
</gene>
<dbReference type="PANTHER" id="PTHR30445:SF8">
    <property type="entry name" value="K(+)_H(+) ANTIPORTER SUBUNIT KHTT"/>
    <property type="match status" value="1"/>
</dbReference>
<dbReference type="PIRSF" id="PIRSF005028">
    <property type="entry name" value="KhtT"/>
    <property type="match status" value="1"/>
</dbReference>
<dbReference type="RefSeq" id="WP_106214407.1">
    <property type="nucleotide sequence ID" value="NZ_PVTL01000009.1"/>
</dbReference>
<dbReference type="Gene3D" id="3.30.70.1450">
    <property type="entry name" value="Regulator of K+ conductance, C-terminal domain"/>
    <property type="match status" value="1"/>
</dbReference>
<comment type="caution">
    <text evidence="2">The sequence shown here is derived from an EMBL/GenBank/DDBJ whole genome shotgun (WGS) entry which is preliminary data.</text>
</comment>